<comment type="caution">
    <text evidence="1">The sequence shown here is derived from an EMBL/GenBank/DDBJ whole genome shotgun (WGS) entry which is preliminary data.</text>
</comment>
<name>A0AAV7U1A8_PLEWA</name>
<organism evidence="1 2">
    <name type="scientific">Pleurodeles waltl</name>
    <name type="common">Iberian ribbed newt</name>
    <dbReference type="NCBI Taxonomy" id="8319"/>
    <lineage>
        <taxon>Eukaryota</taxon>
        <taxon>Metazoa</taxon>
        <taxon>Chordata</taxon>
        <taxon>Craniata</taxon>
        <taxon>Vertebrata</taxon>
        <taxon>Euteleostomi</taxon>
        <taxon>Amphibia</taxon>
        <taxon>Batrachia</taxon>
        <taxon>Caudata</taxon>
        <taxon>Salamandroidea</taxon>
        <taxon>Salamandridae</taxon>
        <taxon>Pleurodelinae</taxon>
        <taxon>Pleurodeles</taxon>
    </lineage>
</organism>
<proteinExistence type="predicted"/>
<gene>
    <name evidence="1" type="ORF">NDU88_007368</name>
</gene>
<accession>A0AAV7U1A8</accession>
<reference evidence="1" key="1">
    <citation type="journal article" date="2022" name="bioRxiv">
        <title>Sequencing and chromosome-scale assembly of the giantPleurodeles waltlgenome.</title>
        <authorList>
            <person name="Brown T."/>
            <person name="Elewa A."/>
            <person name="Iarovenko S."/>
            <person name="Subramanian E."/>
            <person name="Araus A.J."/>
            <person name="Petzold A."/>
            <person name="Susuki M."/>
            <person name="Suzuki K.-i.T."/>
            <person name="Hayashi T."/>
            <person name="Toyoda A."/>
            <person name="Oliveira C."/>
            <person name="Osipova E."/>
            <person name="Leigh N.D."/>
            <person name="Simon A."/>
            <person name="Yun M.H."/>
        </authorList>
    </citation>
    <scope>NUCLEOTIDE SEQUENCE</scope>
    <source>
        <strain evidence="1">20211129_DDA</strain>
        <tissue evidence="1">Liver</tissue>
    </source>
</reference>
<dbReference type="Proteomes" id="UP001066276">
    <property type="component" value="Chromosome 3_2"/>
</dbReference>
<keyword evidence="2" id="KW-1185">Reference proteome</keyword>
<dbReference type="EMBL" id="JANPWB010000006">
    <property type="protein sequence ID" value="KAJ1182174.1"/>
    <property type="molecule type" value="Genomic_DNA"/>
</dbReference>
<dbReference type="AlphaFoldDB" id="A0AAV7U1A8"/>
<evidence type="ECO:0000313" key="1">
    <source>
        <dbReference type="EMBL" id="KAJ1182174.1"/>
    </source>
</evidence>
<sequence length="67" mass="7045">MRSESRGKLPGRTGCAAVLAPVTSMPRAAWAIFTFACMLTEGQAPIHCILSPETALSDVSDSLHTQG</sequence>
<evidence type="ECO:0000313" key="2">
    <source>
        <dbReference type="Proteomes" id="UP001066276"/>
    </source>
</evidence>
<protein>
    <submittedName>
        <fullName evidence="1">Uncharacterized protein</fullName>
    </submittedName>
</protein>